<reference evidence="3 4" key="1">
    <citation type="submission" date="2014-04" db="EMBL/GenBank/DDBJ databases">
        <authorList>
            <consortium name="DOE Joint Genome Institute"/>
            <person name="Kuo A."/>
            <person name="Gay G."/>
            <person name="Dore J."/>
            <person name="Kohler A."/>
            <person name="Nagy L.G."/>
            <person name="Floudas D."/>
            <person name="Copeland A."/>
            <person name="Barry K.W."/>
            <person name="Cichocki N."/>
            <person name="Veneault-Fourrey C."/>
            <person name="LaButti K."/>
            <person name="Lindquist E.A."/>
            <person name="Lipzen A."/>
            <person name="Lundell T."/>
            <person name="Morin E."/>
            <person name="Murat C."/>
            <person name="Sun H."/>
            <person name="Tunlid A."/>
            <person name="Henrissat B."/>
            <person name="Grigoriev I.V."/>
            <person name="Hibbett D.S."/>
            <person name="Martin F."/>
            <person name="Nordberg H.P."/>
            <person name="Cantor M.N."/>
            <person name="Hua S.X."/>
        </authorList>
    </citation>
    <scope>NUCLEOTIDE SEQUENCE [LARGE SCALE GENOMIC DNA]</scope>
    <source>
        <strain evidence="4">h7</strain>
    </source>
</reference>
<feature type="domain" description="Nephrocystin 3-like N-terminal" evidence="2">
    <location>
        <begin position="22"/>
        <end position="70"/>
    </location>
</feature>
<dbReference type="AlphaFoldDB" id="A0A0C3C790"/>
<dbReference type="OrthoDB" id="2970937at2759"/>
<protein>
    <recommendedName>
        <fullName evidence="2">Nephrocystin 3-like N-terminal domain-containing protein</fullName>
    </recommendedName>
</protein>
<reference evidence="4" key="2">
    <citation type="submission" date="2015-01" db="EMBL/GenBank/DDBJ databases">
        <title>Evolutionary Origins and Diversification of the Mycorrhizal Mutualists.</title>
        <authorList>
            <consortium name="DOE Joint Genome Institute"/>
            <consortium name="Mycorrhizal Genomics Consortium"/>
            <person name="Kohler A."/>
            <person name="Kuo A."/>
            <person name="Nagy L.G."/>
            <person name="Floudas D."/>
            <person name="Copeland A."/>
            <person name="Barry K.W."/>
            <person name="Cichocki N."/>
            <person name="Veneault-Fourrey C."/>
            <person name="LaButti K."/>
            <person name="Lindquist E.A."/>
            <person name="Lipzen A."/>
            <person name="Lundell T."/>
            <person name="Morin E."/>
            <person name="Murat C."/>
            <person name="Riley R."/>
            <person name="Ohm R."/>
            <person name="Sun H."/>
            <person name="Tunlid A."/>
            <person name="Henrissat B."/>
            <person name="Grigoriev I.V."/>
            <person name="Hibbett D.S."/>
            <person name="Martin F."/>
        </authorList>
    </citation>
    <scope>NUCLEOTIDE SEQUENCE [LARGE SCALE GENOMIC DNA]</scope>
    <source>
        <strain evidence="4">h7</strain>
    </source>
</reference>
<dbReference type="STRING" id="686832.A0A0C3C790"/>
<dbReference type="Pfam" id="PF24883">
    <property type="entry name" value="NPHP3_N"/>
    <property type="match status" value="1"/>
</dbReference>
<feature type="non-terminal residue" evidence="3">
    <location>
        <position position="1"/>
    </location>
</feature>
<dbReference type="EMBL" id="KN831785">
    <property type="protein sequence ID" value="KIM39461.1"/>
    <property type="molecule type" value="Genomic_DNA"/>
</dbReference>
<dbReference type="InterPro" id="IPR027417">
    <property type="entry name" value="P-loop_NTPase"/>
</dbReference>
<evidence type="ECO:0000259" key="2">
    <source>
        <dbReference type="Pfam" id="PF24883"/>
    </source>
</evidence>
<gene>
    <name evidence="3" type="ORF">M413DRAFT_53937</name>
</gene>
<organism evidence="3 4">
    <name type="scientific">Hebeloma cylindrosporum</name>
    <dbReference type="NCBI Taxonomy" id="76867"/>
    <lineage>
        <taxon>Eukaryota</taxon>
        <taxon>Fungi</taxon>
        <taxon>Dikarya</taxon>
        <taxon>Basidiomycota</taxon>
        <taxon>Agaricomycotina</taxon>
        <taxon>Agaricomycetes</taxon>
        <taxon>Agaricomycetidae</taxon>
        <taxon>Agaricales</taxon>
        <taxon>Agaricineae</taxon>
        <taxon>Hymenogastraceae</taxon>
        <taxon>Hebeloma</taxon>
    </lineage>
</organism>
<dbReference type="HOGENOM" id="CLU_000288_6_7_1"/>
<dbReference type="PANTHER" id="PTHR10039">
    <property type="entry name" value="AMELOGENIN"/>
    <property type="match status" value="1"/>
</dbReference>
<name>A0A0C3C790_HEBCY</name>
<dbReference type="Gene3D" id="3.40.50.300">
    <property type="entry name" value="P-loop containing nucleotide triphosphate hydrolases"/>
    <property type="match status" value="1"/>
</dbReference>
<evidence type="ECO:0000313" key="4">
    <source>
        <dbReference type="Proteomes" id="UP000053424"/>
    </source>
</evidence>
<keyword evidence="4" id="KW-1185">Reference proteome</keyword>
<dbReference type="PANTHER" id="PTHR10039:SF14">
    <property type="entry name" value="NACHT DOMAIN-CONTAINING PROTEIN"/>
    <property type="match status" value="1"/>
</dbReference>
<sequence>SLEQQLQVLIINPLAHASASLSNDNVHPRLILLDGLDECSNPEKQRQILHAFAGAFRNHALPFRVLITSRPEHHIRSIFSGGAFLGLIIPLYLHSEYQSDDDIRTFIQHRFAAIRQTHPLKGFLPDAWPTSSEIENLVRKSSGQFICASTAVRYIES</sequence>
<dbReference type="Proteomes" id="UP000053424">
    <property type="component" value="Unassembled WGS sequence"/>
</dbReference>
<feature type="non-terminal residue" evidence="3">
    <location>
        <position position="157"/>
    </location>
</feature>
<evidence type="ECO:0000313" key="3">
    <source>
        <dbReference type="EMBL" id="KIM39461.1"/>
    </source>
</evidence>
<dbReference type="InterPro" id="IPR056884">
    <property type="entry name" value="NPHP3-like_N"/>
</dbReference>
<proteinExistence type="predicted"/>
<evidence type="ECO:0000256" key="1">
    <source>
        <dbReference type="ARBA" id="ARBA00022737"/>
    </source>
</evidence>
<accession>A0A0C3C790</accession>
<keyword evidence="1" id="KW-0677">Repeat</keyword>